<feature type="compositionally biased region" description="Polar residues" evidence="1">
    <location>
        <begin position="112"/>
        <end position="124"/>
    </location>
</feature>
<reference evidence="2" key="1">
    <citation type="submission" date="2020-06" db="EMBL/GenBank/DDBJ databases">
        <authorList>
            <consortium name="Plant Systems Biology data submission"/>
        </authorList>
    </citation>
    <scope>NUCLEOTIDE SEQUENCE</scope>
    <source>
        <strain evidence="2">D6</strain>
    </source>
</reference>
<proteinExistence type="predicted"/>
<keyword evidence="3" id="KW-1185">Reference proteome</keyword>
<dbReference type="OrthoDB" id="46792at2759"/>
<comment type="caution">
    <text evidence="2">The sequence shown here is derived from an EMBL/GenBank/DDBJ whole genome shotgun (WGS) entry which is preliminary data.</text>
</comment>
<feature type="region of interest" description="Disordered" evidence="1">
    <location>
        <begin position="378"/>
        <end position="441"/>
    </location>
</feature>
<evidence type="ECO:0000256" key="1">
    <source>
        <dbReference type="SAM" id="MobiDB-lite"/>
    </source>
</evidence>
<sequence>MATNASSNAAAAPNNSGGGGKKAVHVKWAGKTIALGTFPAAEADEKCARAKALTRAWRSTMRPKPTRDWVMLELERLGVRVVSGRLGRKAGEEDDAEKKAAEMARGGPPIDRSNSIGWPSSDADFNSLMQQRRSSSIGLSMIGDDLERRRSLGSLGQVVLDGGDPGMPPHRPLVGGGAAAAYEAARADHYAQKNAEQQRRASSLGLGIGGGNLGGGMPQMGFSVNPNQHYEMLKLHHMNLLNEIQETTLMMNLYQQQQLQQQQQQLQQQASAEQMGGGDPQMALLLQQQQSAAAGAPGMDPMFGQQRGSLGLGATGSQNQQMEQLLRQQQIMQQGAGGGAVAAAAASSSAPASQVDILKGQQEQAALEDRLQKLKEDIARRQREADGLEAKAKAQGTDANGGGGDEKRKAEDEGDAPSSKKVKTEPPGDDEEKAEGGKDAS</sequence>
<evidence type="ECO:0000313" key="2">
    <source>
        <dbReference type="EMBL" id="CAB9521032.1"/>
    </source>
</evidence>
<feature type="compositionally biased region" description="Basic and acidic residues" evidence="1">
    <location>
        <begin position="378"/>
        <end position="392"/>
    </location>
</feature>
<accession>A0A9N8EGC9</accession>
<dbReference type="EMBL" id="CAICTM010001155">
    <property type="protein sequence ID" value="CAB9521032.1"/>
    <property type="molecule type" value="Genomic_DNA"/>
</dbReference>
<name>A0A9N8EGC9_9STRA</name>
<feature type="region of interest" description="Disordered" evidence="1">
    <location>
        <begin position="1"/>
        <end position="22"/>
    </location>
</feature>
<evidence type="ECO:0000313" key="3">
    <source>
        <dbReference type="Proteomes" id="UP001153069"/>
    </source>
</evidence>
<organism evidence="2 3">
    <name type="scientific">Seminavis robusta</name>
    <dbReference type="NCBI Taxonomy" id="568900"/>
    <lineage>
        <taxon>Eukaryota</taxon>
        <taxon>Sar</taxon>
        <taxon>Stramenopiles</taxon>
        <taxon>Ochrophyta</taxon>
        <taxon>Bacillariophyta</taxon>
        <taxon>Bacillariophyceae</taxon>
        <taxon>Bacillariophycidae</taxon>
        <taxon>Naviculales</taxon>
        <taxon>Naviculaceae</taxon>
        <taxon>Seminavis</taxon>
    </lineage>
</organism>
<feature type="region of interest" description="Disordered" evidence="1">
    <location>
        <begin position="88"/>
        <end position="124"/>
    </location>
</feature>
<dbReference type="Proteomes" id="UP001153069">
    <property type="component" value="Unassembled WGS sequence"/>
</dbReference>
<gene>
    <name evidence="2" type="ORF">SEMRO_1157_G247360.1</name>
</gene>
<dbReference type="AlphaFoldDB" id="A0A9N8EGC9"/>
<feature type="compositionally biased region" description="Low complexity" evidence="1">
    <location>
        <begin position="1"/>
        <end position="15"/>
    </location>
</feature>
<protein>
    <submittedName>
        <fullName evidence="2">Uncharacterized protein</fullName>
    </submittedName>
</protein>
<feature type="region of interest" description="Disordered" evidence="1">
    <location>
        <begin position="290"/>
        <end position="320"/>
    </location>
</feature>